<feature type="region of interest" description="Disordered" evidence="1">
    <location>
        <begin position="127"/>
        <end position="198"/>
    </location>
</feature>
<sequence>MRVPLALCLVVGCIIVGISAQRSPDGLPRPENTRFSPDYPFGPTPTVYNNVTGAVIDCDWYGWENILYPTSSVRCTYLLRAFLTNATLFPPSKREAYVYYYHSKLSDPATEEPYCYQGCFKLSASSSSPPSAPASDPPPPPDIIPPSPTTFNSPPPPTPILTPTTPSVTPSTSPGTPTTPTTTPRFNSNSGDCLRPSAPGSWIAMVAGAAMLMMRGRW</sequence>
<evidence type="ECO:0000256" key="1">
    <source>
        <dbReference type="SAM" id="MobiDB-lite"/>
    </source>
</evidence>
<dbReference type="STRING" id="3218.A0A2K1LAB6"/>
<feature type="compositionally biased region" description="Low complexity" evidence="1">
    <location>
        <begin position="161"/>
        <end position="184"/>
    </location>
</feature>
<evidence type="ECO:0000313" key="4">
    <source>
        <dbReference type="EMBL" id="PNR62970.1"/>
    </source>
</evidence>
<evidence type="ECO:0000313" key="6">
    <source>
        <dbReference type="Proteomes" id="UP000006727"/>
    </source>
</evidence>
<dbReference type="Gramene" id="Pp3c1_30570V3.2">
    <property type="protein sequence ID" value="PAC:32970875.CDS.1"/>
    <property type="gene ID" value="Pp3c1_30570"/>
</dbReference>
<feature type="chain" id="PRO_5014294044" evidence="2">
    <location>
        <begin position="21"/>
        <end position="218"/>
    </location>
</feature>
<dbReference type="EMBL" id="ABEU02000001">
    <property type="protein sequence ID" value="PNR62970.1"/>
    <property type="molecule type" value="Genomic_DNA"/>
</dbReference>
<feature type="signal peptide" evidence="2">
    <location>
        <begin position="1"/>
        <end position="20"/>
    </location>
</feature>
<reference evidence="3 6" key="2">
    <citation type="journal article" date="2018" name="Plant J.">
        <title>The Physcomitrella patens chromosome-scale assembly reveals moss genome structure and evolution.</title>
        <authorList>
            <person name="Lang D."/>
            <person name="Ullrich K.K."/>
            <person name="Murat F."/>
            <person name="Fuchs J."/>
            <person name="Jenkins J."/>
            <person name="Haas F.B."/>
            <person name="Piednoel M."/>
            <person name="Gundlach H."/>
            <person name="Van Bel M."/>
            <person name="Meyberg R."/>
            <person name="Vives C."/>
            <person name="Morata J."/>
            <person name="Symeonidi A."/>
            <person name="Hiss M."/>
            <person name="Muchero W."/>
            <person name="Kamisugi Y."/>
            <person name="Saleh O."/>
            <person name="Blanc G."/>
            <person name="Decker E.L."/>
            <person name="van Gessel N."/>
            <person name="Grimwood J."/>
            <person name="Hayes R.D."/>
            <person name="Graham S.W."/>
            <person name="Gunter L.E."/>
            <person name="McDaniel S.F."/>
            <person name="Hoernstein S.N.W."/>
            <person name="Larsson A."/>
            <person name="Li F.W."/>
            <person name="Perroud P.F."/>
            <person name="Phillips J."/>
            <person name="Ranjan P."/>
            <person name="Rokshar D.S."/>
            <person name="Rothfels C.J."/>
            <person name="Schneider L."/>
            <person name="Shu S."/>
            <person name="Stevenson D.W."/>
            <person name="Thummler F."/>
            <person name="Tillich M."/>
            <person name="Villarreal Aguilar J.C."/>
            <person name="Widiez T."/>
            <person name="Wong G.K."/>
            <person name="Wymore A."/>
            <person name="Zhang Y."/>
            <person name="Zimmer A.D."/>
            <person name="Quatrano R.S."/>
            <person name="Mayer K.F.X."/>
            <person name="Goodstein D."/>
            <person name="Casacuberta J.M."/>
            <person name="Vandepoele K."/>
            <person name="Reski R."/>
            <person name="Cuming A.C."/>
            <person name="Tuskan G.A."/>
            <person name="Maumus F."/>
            <person name="Salse J."/>
            <person name="Schmutz J."/>
            <person name="Rensing S.A."/>
        </authorList>
    </citation>
    <scope>NUCLEOTIDE SEQUENCE [LARGE SCALE GENOMIC DNA]</scope>
    <source>
        <strain evidence="5 6">cv. Gransden 2004</strain>
    </source>
</reference>
<organism evidence="3">
    <name type="scientific">Physcomitrium patens</name>
    <name type="common">Spreading-leaved earth moss</name>
    <name type="synonym">Physcomitrella patens</name>
    <dbReference type="NCBI Taxonomy" id="3218"/>
    <lineage>
        <taxon>Eukaryota</taxon>
        <taxon>Viridiplantae</taxon>
        <taxon>Streptophyta</taxon>
        <taxon>Embryophyta</taxon>
        <taxon>Bryophyta</taxon>
        <taxon>Bryophytina</taxon>
        <taxon>Bryopsida</taxon>
        <taxon>Funariidae</taxon>
        <taxon>Funariales</taxon>
        <taxon>Funariaceae</taxon>
        <taxon>Physcomitrium</taxon>
    </lineage>
</organism>
<accession>A0A2K1LAB6</accession>
<feature type="compositionally biased region" description="Pro residues" evidence="1">
    <location>
        <begin position="130"/>
        <end position="160"/>
    </location>
</feature>
<dbReference type="InParanoid" id="A0A2K1LAB6"/>
<dbReference type="Gramene" id="Pp3c1_30550V3.2">
    <property type="protein sequence ID" value="PAC:32969565.CDS.1"/>
    <property type="gene ID" value="Pp3c1_30550"/>
</dbReference>
<evidence type="ECO:0000313" key="5">
    <source>
        <dbReference type="EnsemblPlants" id="PAC:32969564.CDS.1"/>
    </source>
</evidence>
<reference evidence="5" key="3">
    <citation type="submission" date="2020-12" db="UniProtKB">
        <authorList>
            <consortium name="EnsemblPlants"/>
        </authorList>
    </citation>
    <scope>IDENTIFICATION</scope>
</reference>
<evidence type="ECO:0000256" key="2">
    <source>
        <dbReference type="SAM" id="SignalP"/>
    </source>
</evidence>
<keyword evidence="6" id="KW-1185">Reference proteome</keyword>
<dbReference type="EnsemblPlants" id="Pp3c1_30550V3.1">
    <property type="protein sequence ID" value="PAC:32969564.CDS.1"/>
    <property type="gene ID" value="Pp3c1_30550"/>
</dbReference>
<keyword evidence="2" id="KW-0732">Signal</keyword>
<proteinExistence type="predicted"/>
<dbReference type="EMBL" id="ABEU02000001">
    <property type="protein sequence ID" value="PNR62969.1"/>
    <property type="molecule type" value="Genomic_DNA"/>
</dbReference>
<protein>
    <submittedName>
        <fullName evidence="3 5">Uncharacterized protein</fullName>
    </submittedName>
</protein>
<reference evidence="3 6" key="1">
    <citation type="journal article" date="2008" name="Science">
        <title>The Physcomitrella genome reveals evolutionary insights into the conquest of land by plants.</title>
        <authorList>
            <person name="Rensing S."/>
            <person name="Lang D."/>
            <person name="Zimmer A."/>
            <person name="Terry A."/>
            <person name="Salamov A."/>
            <person name="Shapiro H."/>
            <person name="Nishiyama T."/>
            <person name="Perroud P.-F."/>
            <person name="Lindquist E."/>
            <person name="Kamisugi Y."/>
            <person name="Tanahashi T."/>
            <person name="Sakakibara K."/>
            <person name="Fujita T."/>
            <person name="Oishi K."/>
            <person name="Shin-I T."/>
            <person name="Kuroki Y."/>
            <person name="Toyoda A."/>
            <person name="Suzuki Y."/>
            <person name="Hashimoto A."/>
            <person name="Yamaguchi K."/>
            <person name="Sugano A."/>
            <person name="Kohara Y."/>
            <person name="Fujiyama A."/>
            <person name="Anterola A."/>
            <person name="Aoki S."/>
            <person name="Ashton N."/>
            <person name="Barbazuk W.B."/>
            <person name="Barker E."/>
            <person name="Bennetzen J."/>
            <person name="Bezanilla M."/>
            <person name="Blankenship R."/>
            <person name="Cho S.H."/>
            <person name="Dutcher S."/>
            <person name="Estelle M."/>
            <person name="Fawcett J.A."/>
            <person name="Gundlach H."/>
            <person name="Hanada K."/>
            <person name="Heyl A."/>
            <person name="Hicks K.A."/>
            <person name="Hugh J."/>
            <person name="Lohr M."/>
            <person name="Mayer K."/>
            <person name="Melkozernov A."/>
            <person name="Murata T."/>
            <person name="Nelson D."/>
            <person name="Pils B."/>
            <person name="Prigge M."/>
            <person name="Reiss B."/>
            <person name="Renner T."/>
            <person name="Rombauts S."/>
            <person name="Rushton P."/>
            <person name="Sanderfoot A."/>
            <person name="Schween G."/>
            <person name="Shiu S.-H."/>
            <person name="Stueber K."/>
            <person name="Theodoulou F.L."/>
            <person name="Tu H."/>
            <person name="Van de Peer Y."/>
            <person name="Verrier P.J."/>
            <person name="Waters E."/>
            <person name="Wood A."/>
            <person name="Yang L."/>
            <person name="Cove D."/>
            <person name="Cuming A."/>
            <person name="Hasebe M."/>
            <person name="Lucas S."/>
            <person name="Mishler D.B."/>
            <person name="Reski R."/>
            <person name="Grigoriev I."/>
            <person name="Quatrano R.S."/>
            <person name="Boore J.L."/>
        </authorList>
    </citation>
    <scope>NUCLEOTIDE SEQUENCE [LARGE SCALE GENOMIC DNA]</scope>
    <source>
        <strain evidence="5 6">cv. Gransden 2004</strain>
    </source>
</reference>
<name>A0A2K1LAB6_PHYPA</name>
<dbReference type="AlphaFoldDB" id="A0A2K1LAB6"/>
<dbReference type="Gramene" id="Pp3c1_30570V3.1">
    <property type="protein sequence ID" value="PAC:32970874.CDS.1"/>
    <property type="gene ID" value="Pp3c1_30570"/>
</dbReference>
<gene>
    <name evidence="3" type="ORF">PHYPA_001394</name>
    <name evidence="4" type="ORF">PHYPA_001395</name>
</gene>
<dbReference type="EnsemblPlants" id="Pp3c1_30570V3.1">
    <property type="protein sequence ID" value="PAC:32970874.CDS.1"/>
    <property type="gene ID" value="Pp3c1_30570"/>
</dbReference>
<dbReference type="EnsemblPlants" id="Pp3c1_30570V3.2">
    <property type="protein sequence ID" value="PAC:32970875.CDS.1"/>
    <property type="gene ID" value="Pp3c1_30570"/>
</dbReference>
<dbReference type="Proteomes" id="UP000006727">
    <property type="component" value="Chromosome 1"/>
</dbReference>
<dbReference type="EnsemblPlants" id="Pp3c1_30550V3.2">
    <property type="protein sequence ID" value="PAC:32969565.CDS.1"/>
    <property type="gene ID" value="Pp3c1_30550"/>
</dbReference>
<evidence type="ECO:0000313" key="3">
    <source>
        <dbReference type="EMBL" id="PNR62969.1"/>
    </source>
</evidence>
<dbReference type="Gramene" id="Pp3c1_30550V3.1">
    <property type="protein sequence ID" value="PAC:32969564.CDS.1"/>
    <property type="gene ID" value="Pp3c1_30550"/>
</dbReference>
<dbReference type="PaxDb" id="3218-PP1S171_64V6.1"/>